<keyword evidence="5" id="KW-0812">Transmembrane</keyword>
<dbReference type="EMBL" id="CAJNIZ010008413">
    <property type="protein sequence ID" value="CAE7267112.1"/>
    <property type="molecule type" value="Genomic_DNA"/>
</dbReference>
<evidence type="ECO:0000256" key="1">
    <source>
        <dbReference type="ARBA" id="ARBA00005641"/>
    </source>
</evidence>
<dbReference type="AlphaFoldDB" id="A0A812MMQ7"/>
<evidence type="ECO:0000256" key="3">
    <source>
        <dbReference type="ARBA" id="ARBA00023295"/>
    </source>
</evidence>
<protein>
    <recommendedName>
        <fullName evidence="6">Glycoside hydrolase family 5 domain-containing protein</fullName>
    </recommendedName>
</protein>
<evidence type="ECO:0000256" key="5">
    <source>
        <dbReference type="SAM" id="Phobius"/>
    </source>
</evidence>
<dbReference type="PANTHER" id="PTHR31263:SF0">
    <property type="entry name" value="CELLULASE FAMILY PROTEIN (AFU_ORTHOLOGUE AFUA_5G14560)"/>
    <property type="match status" value="1"/>
</dbReference>
<dbReference type="InterPro" id="IPR017853">
    <property type="entry name" value="GH"/>
</dbReference>
<keyword evidence="2" id="KW-0378">Hydrolase</keyword>
<dbReference type="GO" id="GO:0004553">
    <property type="term" value="F:hydrolase activity, hydrolyzing O-glycosyl compounds"/>
    <property type="evidence" value="ECO:0007669"/>
    <property type="project" value="InterPro"/>
</dbReference>
<keyword evidence="3" id="KW-0326">Glycosidase</keyword>
<dbReference type="GO" id="GO:0000272">
    <property type="term" value="P:polysaccharide catabolic process"/>
    <property type="evidence" value="ECO:0007669"/>
    <property type="project" value="InterPro"/>
</dbReference>
<reference evidence="7" key="1">
    <citation type="submission" date="2021-02" db="EMBL/GenBank/DDBJ databases">
        <authorList>
            <person name="Dougan E. K."/>
            <person name="Rhodes N."/>
            <person name="Thang M."/>
            <person name="Chan C."/>
        </authorList>
    </citation>
    <scope>NUCLEOTIDE SEQUENCE</scope>
</reference>
<feature type="transmembrane region" description="Helical" evidence="5">
    <location>
        <begin position="282"/>
        <end position="304"/>
    </location>
</feature>
<comment type="caution">
    <text evidence="7">The sequence shown here is derived from an EMBL/GenBank/DDBJ whole genome shotgun (WGS) entry which is preliminary data.</text>
</comment>
<feature type="compositionally biased region" description="Basic and acidic residues" evidence="4">
    <location>
        <begin position="668"/>
        <end position="685"/>
    </location>
</feature>
<comment type="similarity">
    <text evidence="1">Belongs to the glycosyl hydrolase 5 (cellulase A) family.</text>
</comment>
<feature type="region of interest" description="Disordered" evidence="4">
    <location>
        <begin position="662"/>
        <end position="685"/>
    </location>
</feature>
<keyword evidence="5" id="KW-1133">Transmembrane helix</keyword>
<organism evidence="7 8">
    <name type="scientific">Symbiodinium pilosum</name>
    <name type="common">Dinoflagellate</name>
    <dbReference type="NCBI Taxonomy" id="2952"/>
    <lineage>
        <taxon>Eukaryota</taxon>
        <taxon>Sar</taxon>
        <taxon>Alveolata</taxon>
        <taxon>Dinophyceae</taxon>
        <taxon>Suessiales</taxon>
        <taxon>Symbiodiniaceae</taxon>
        <taxon>Symbiodinium</taxon>
    </lineage>
</organism>
<evidence type="ECO:0000259" key="6">
    <source>
        <dbReference type="Pfam" id="PF00150"/>
    </source>
</evidence>
<dbReference type="Gene3D" id="3.20.20.80">
    <property type="entry name" value="Glycosidases"/>
    <property type="match status" value="1"/>
</dbReference>
<evidence type="ECO:0000313" key="7">
    <source>
        <dbReference type="EMBL" id="CAE7267112.1"/>
    </source>
</evidence>
<evidence type="ECO:0000256" key="4">
    <source>
        <dbReference type="SAM" id="MobiDB-lite"/>
    </source>
</evidence>
<sequence>MEMLVNNGLNVRSLSEIATKIVNLQFNCVRLPYSLDSLNLTAASIPNPASQLCHNPELQASTPLEIFDSTVQALTDAGLLVVLNNHVSQRGWCCAASDGEGLWYTEEFPESVWLQHLGFLAARYRDNPKVIGFDIRNEIRSTEFDTPTWGEGTTDWALAASKGSRQVLDANPDMLLFISGLEYSMFLCGVPQHPLHLEQGLEGHIIYTTHEYEWYTNSPVTALPGDEDKQTSPTSPEHVVGAEDGVELSELNKVVEGDGPRNMNAVADQGKDHPQPGLNRQLVAVIVLAMLLMICANAAAFVYLSSYEAWQQTVDDRWGFLLHEESDAEGADVAAVWLGEFGTATDTTWWKHMLRYLSSRPVVGWAYWPLNETAHDNVKASLEAGRSSDADCNTTEPPRVLQQDCSFTIKALPHLDTVASGFIKRAADMYSWLFDKKNIMNPEVLDVLVSEVRSWEEIDKNLSHGAMDILEDPWQCINLTNAHLNGMAATAFTGDRVGAREVIHRLPAEGNSTATQNGYQQYIGLQEWENIKASVANEVIPTRKFHMSDYKLTEAAEKPRSVERPRGLEVSAAAAPASGELQLNSLSGKRSPRDASPKVDALQLWLEAKEQALQCPSMPIAIPNHSPRQRPTRAVAKLICASPALQGGPEESLAVQVNTVNPTNLTPRRRDGPSRAPQIRDKEREKYPSGKIMRPVRKANADSWQKLTEVLESPGRIDAKESHPSRSFNVVPKTNLRVV</sequence>
<accession>A0A812MMQ7</accession>
<dbReference type="Pfam" id="PF00150">
    <property type="entry name" value="Cellulase"/>
    <property type="match status" value="1"/>
</dbReference>
<keyword evidence="8" id="KW-1185">Reference proteome</keyword>
<dbReference type="SUPFAM" id="SSF51445">
    <property type="entry name" value="(Trans)glycosidases"/>
    <property type="match status" value="1"/>
</dbReference>
<feature type="region of interest" description="Disordered" evidence="4">
    <location>
        <begin position="221"/>
        <end position="242"/>
    </location>
</feature>
<proteinExistence type="inferred from homology"/>
<feature type="domain" description="Glycoside hydrolase family 5" evidence="6">
    <location>
        <begin position="15"/>
        <end position="226"/>
    </location>
</feature>
<dbReference type="PANTHER" id="PTHR31263">
    <property type="entry name" value="CELLULASE FAMILY PROTEIN (AFU_ORTHOLOGUE AFUA_5G14560)"/>
    <property type="match status" value="1"/>
</dbReference>
<keyword evidence="5" id="KW-0472">Membrane</keyword>
<gene>
    <name evidence="7" type="ORF">SPIL2461_LOCUS5788</name>
</gene>
<dbReference type="OrthoDB" id="442731at2759"/>
<evidence type="ECO:0000256" key="2">
    <source>
        <dbReference type="ARBA" id="ARBA00022801"/>
    </source>
</evidence>
<dbReference type="Proteomes" id="UP000649617">
    <property type="component" value="Unassembled WGS sequence"/>
</dbReference>
<name>A0A812MMQ7_SYMPI</name>
<evidence type="ECO:0000313" key="8">
    <source>
        <dbReference type="Proteomes" id="UP000649617"/>
    </source>
</evidence>
<dbReference type="InterPro" id="IPR001547">
    <property type="entry name" value="Glyco_hydro_5"/>
</dbReference>